<reference evidence="2" key="1">
    <citation type="journal article" date="2019" name="Int. J. Syst. Evol. Microbiol.">
        <title>The Global Catalogue of Microorganisms (GCM) 10K type strain sequencing project: providing services to taxonomists for standard genome sequencing and annotation.</title>
        <authorList>
            <consortium name="The Broad Institute Genomics Platform"/>
            <consortium name="The Broad Institute Genome Sequencing Center for Infectious Disease"/>
            <person name="Wu L."/>
            <person name="Ma J."/>
        </authorList>
    </citation>
    <scope>NUCLEOTIDE SEQUENCE [LARGE SCALE GENOMIC DNA]</scope>
    <source>
        <strain evidence="2">JCM 15442</strain>
    </source>
</reference>
<protein>
    <recommendedName>
        <fullName evidence="3">Carboxypeptidase regulatory-like domain-containing protein</fullName>
    </recommendedName>
</protein>
<organism evidence="1 2">
    <name type="scientific">Deinococcus aerolatus</name>
    <dbReference type="NCBI Taxonomy" id="522487"/>
    <lineage>
        <taxon>Bacteria</taxon>
        <taxon>Thermotogati</taxon>
        <taxon>Deinococcota</taxon>
        <taxon>Deinococci</taxon>
        <taxon>Deinococcales</taxon>
        <taxon>Deinococcaceae</taxon>
        <taxon>Deinococcus</taxon>
    </lineage>
</organism>
<evidence type="ECO:0000313" key="1">
    <source>
        <dbReference type="EMBL" id="GGL95013.1"/>
    </source>
</evidence>
<evidence type="ECO:0000313" key="2">
    <source>
        <dbReference type="Proteomes" id="UP000639973"/>
    </source>
</evidence>
<evidence type="ECO:0008006" key="3">
    <source>
        <dbReference type="Google" id="ProtNLM"/>
    </source>
</evidence>
<comment type="caution">
    <text evidence="1">The sequence shown here is derived from an EMBL/GenBank/DDBJ whole genome shotgun (WGS) entry which is preliminary data.</text>
</comment>
<accession>A0ABQ2GH00</accession>
<dbReference type="EMBL" id="BMOL01000041">
    <property type="protein sequence ID" value="GGL95013.1"/>
    <property type="molecule type" value="Genomic_DNA"/>
</dbReference>
<keyword evidence="2" id="KW-1185">Reference proteome</keyword>
<gene>
    <name evidence="1" type="ORF">GCM10010840_36350</name>
</gene>
<dbReference type="Proteomes" id="UP000639973">
    <property type="component" value="Unassembled WGS sequence"/>
</dbReference>
<sequence>MRQLPLPASGEVTTVLALGPAYDGQALHFKLLGWRAMKGATGEGTPPGWRVTYPSALAAGGEAILPLSVAGPSGAVARDLTLIFQVDGQPGTTIEVLVSWPRVARLEARALPELRTLPGAPLQVPLVIRNTGNVAALASVTAQGADIKALPVSVPPGGEATLTLLVPSVDSERQVRLTVSGGMKDVVMHVRLLGSRPRGAGFGLTVRAGATVSAGDGQAHLDAGVLSIEGLLSPVTSLRASIARTGSEVKPTLSIAHRNTRVDYGGAPTANVAGSVGTGLYLSQEFGPYGPIRRVQVAAALPQDNGTTAARVGLGVSSQFGAATVQARASVSVHGDDPAVAVEGSAGHVSAAVQVTPQRDTRWGVTAGYVTPHLSLRAGAQQREVGLDGWGEARGDVTLGGTPTRFGVRADVRDSAWNSVTLSAQTDHLRLSMRAGADASQWLDARSTFSVGAIRSQLGGSVTLDHWAFRSAQADVKMKTTVRSAQLEAAANAQFTPAGLSGVNYTAAVSAPGGPADLKLSAAGTSAGALDLGIAAVFHGTLPSGQWKVEPNLVVLGVLAAPRTTAGVTASYDTYSGWHGLVGISAPLSGPGSVRVRAGLSYQLFVPTGEALAEQLAGPDPTRRTVRVILQEDGRAIPLAGARVKGCGQDATTDAQGMATLRGFRGSCPVSLDAGSLPDGTTAAIARMDVAPGADQTMAVLPLGQLRGQVTYVDPQSGEVVADGPERQVTVTVSGPVQTFTRAQLPGGHFELPPLPAGTYQLSVEDRPPVTVTLTRAGATVQLQVPGAPRVVLDPSKVTPPVRLAWTSPLVTAGTAAGLQVSSPAQITKVTVSVLGVQTTIPAPSDQSAPWPVGVPTPATVDGLQNVTVEVHFADGSVAHRTLQLVVTPP</sequence>
<name>A0ABQ2GH00_9DEIO</name>
<proteinExistence type="predicted"/>